<dbReference type="AlphaFoldDB" id="A0A9N8WGG5"/>
<accession>A0A9N8WGG5</accession>
<dbReference type="Proteomes" id="UP000789405">
    <property type="component" value="Unassembled WGS sequence"/>
</dbReference>
<sequence>ILEKNDPRRIAYFTNGEGKGTLESCQVCKEENPRHNMYNISPDHWFCKLEHMYAWKSAGSQYNLNKNKILMVALNYVTVQQLIVKE</sequence>
<feature type="non-terminal residue" evidence="1">
    <location>
        <position position="1"/>
    </location>
</feature>
<name>A0A9N8WGG5_9GLOM</name>
<proteinExistence type="predicted"/>
<protein>
    <submittedName>
        <fullName evidence="1">24994_t:CDS:1</fullName>
    </submittedName>
</protein>
<dbReference type="EMBL" id="CAJVPY010000589">
    <property type="protein sequence ID" value="CAG8481946.1"/>
    <property type="molecule type" value="Genomic_DNA"/>
</dbReference>
<keyword evidence="2" id="KW-1185">Reference proteome</keyword>
<reference evidence="1" key="1">
    <citation type="submission" date="2021-06" db="EMBL/GenBank/DDBJ databases">
        <authorList>
            <person name="Kallberg Y."/>
            <person name="Tangrot J."/>
            <person name="Rosling A."/>
        </authorList>
    </citation>
    <scope>NUCLEOTIDE SEQUENCE</scope>
    <source>
        <strain evidence="1">MA453B</strain>
    </source>
</reference>
<gene>
    <name evidence="1" type="ORF">DERYTH_LOCUS1971</name>
</gene>
<evidence type="ECO:0000313" key="2">
    <source>
        <dbReference type="Proteomes" id="UP000789405"/>
    </source>
</evidence>
<evidence type="ECO:0000313" key="1">
    <source>
        <dbReference type="EMBL" id="CAG8481946.1"/>
    </source>
</evidence>
<comment type="caution">
    <text evidence="1">The sequence shown here is derived from an EMBL/GenBank/DDBJ whole genome shotgun (WGS) entry which is preliminary data.</text>
</comment>
<organism evidence="1 2">
    <name type="scientific">Dentiscutata erythropus</name>
    <dbReference type="NCBI Taxonomy" id="1348616"/>
    <lineage>
        <taxon>Eukaryota</taxon>
        <taxon>Fungi</taxon>
        <taxon>Fungi incertae sedis</taxon>
        <taxon>Mucoromycota</taxon>
        <taxon>Glomeromycotina</taxon>
        <taxon>Glomeromycetes</taxon>
        <taxon>Diversisporales</taxon>
        <taxon>Gigasporaceae</taxon>
        <taxon>Dentiscutata</taxon>
    </lineage>
</organism>